<dbReference type="InterPro" id="IPR011991">
    <property type="entry name" value="ArsR-like_HTH"/>
</dbReference>
<feature type="domain" description="HTH arsR-type" evidence="4">
    <location>
        <begin position="12"/>
        <end position="101"/>
    </location>
</feature>
<keyword evidence="2" id="KW-0238">DNA-binding</keyword>
<dbReference type="GO" id="GO:0003677">
    <property type="term" value="F:DNA binding"/>
    <property type="evidence" value="ECO:0007669"/>
    <property type="project" value="UniProtKB-KW"/>
</dbReference>
<dbReference type="AlphaFoldDB" id="A0A9X6ZZ57"/>
<dbReference type="InterPro" id="IPR001845">
    <property type="entry name" value="HTH_ArsR_DNA-bd_dom"/>
</dbReference>
<evidence type="ECO:0000313" key="5">
    <source>
        <dbReference type="EMBL" id="PFK16371.1"/>
    </source>
</evidence>
<evidence type="ECO:0000313" key="6">
    <source>
        <dbReference type="Proteomes" id="UP000224413"/>
    </source>
</evidence>
<dbReference type="CDD" id="cd00090">
    <property type="entry name" value="HTH_ARSR"/>
    <property type="match status" value="1"/>
</dbReference>
<name>A0A9X6ZZ57_BACCE</name>
<dbReference type="GO" id="GO:0003700">
    <property type="term" value="F:DNA-binding transcription factor activity"/>
    <property type="evidence" value="ECO:0007669"/>
    <property type="project" value="InterPro"/>
</dbReference>
<gene>
    <name evidence="5" type="ORF">COI98_16840</name>
</gene>
<proteinExistence type="predicted"/>
<dbReference type="EMBL" id="NUWJ01000144">
    <property type="protein sequence ID" value="PFK16371.1"/>
    <property type="molecule type" value="Genomic_DNA"/>
</dbReference>
<keyword evidence="1" id="KW-0805">Transcription regulation</keyword>
<dbReference type="Pfam" id="PF12840">
    <property type="entry name" value="HTH_20"/>
    <property type="match status" value="1"/>
</dbReference>
<dbReference type="SMART" id="SM00418">
    <property type="entry name" value="HTH_ARSR"/>
    <property type="match status" value="1"/>
</dbReference>
<evidence type="ECO:0000256" key="1">
    <source>
        <dbReference type="ARBA" id="ARBA00023015"/>
    </source>
</evidence>
<dbReference type="Gene3D" id="1.10.10.10">
    <property type="entry name" value="Winged helix-like DNA-binding domain superfamily/Winged helix DNA-binding domain"/>
    <property type="match status" value="1"/>
</dbReference>
<dbReference type="SUPFAM" id="SSF46785">
    <property type="entry name" value="Winged helix' DNA-binding domain"/>
    <property type="match status" value="1"/>
</dbReference>
<keyword evidence="3" id="KW-0804">Transcription</keyword>
<evidence type="ECO:0000256" key="2">
    <source>
        <dbReference type="ARBA" id="ARBA00023125"/>
    </source>
</evidence>
<dbReference type="PANTHER" id="PTHR43132">
    <property type="entry name" value="ARSENICAL RESISTANCE OPERON REPRESSOR ARSR-RELATED"/>
    <property type="match status" value="1"/>
</dbReference>
<dbReference type="InterPro" id="IPR036388">
    <property type="entry name" value="WH-like_DNA-bd_sf"/>
</dbReference>
<dbReference type="PRINTS" id="PR00778">
    <property type="entry name" value="HTHARSR"/>
</dbReference>
<sequence length="101" mass="11917">MTNVFYMELNNLDLELERSAEILRVLAHPTRLQIVHQLVEKKALNVSALQQFLNLPQSTVSQHLHKMRNHKVLLHERKGTEVFYRVDDEKVKQTVKILMCK</sequence>
<dbReference type="InterPro" id="IPR036390">
    <property type="entry name" value="WH_DNA-bd_sf"/>
</dbReference>
<dbReference type="RefSeq" id="WP_098583682.1">
    <property type="nucleotide sequence ID" value="NZ_JAWMCA010000063.1"/>
</dbReference>
<dbReference type="Proteomes" id="UP000224413">
    <property type="component" value="Unassembled WGS sequence"/>
</dbReference>
<dbReference type="PROSITE" id="PS50987">
    <property type="entry name" value="HTH_ARSR_2"/>
    <property type="match status" value="1"/>
</dbReference>
<comment type="caution">
    <text evidence="5">The sequence shown here is derived from an EMBL/GenBank/DDBJ whole genome shotgun (WGS) entry which is preliminary data.</text>
</comment>
<accession>A0A9X6ZZ57</accession>
<dbReference type="NCBIfam" id="NF033788">
    <property type="entry name" value="HTH_metalloreg"/>
    <property type="match status" value="1"/>
</dbReference>
<dbReference type="PANTHER" id="PTHR43132:SF2">
    <property type="entry name" value="ARSENICAL RESISTANCE OPERON REPRESSOR ARSR-RELATED"/>
    <property type="match status" value="1"/>
</dbReference>
<organism evidence="5 6">
    <name type="scientific">Bacillus cereus</name>
    <dbReference type="NCBI Taxonomy" id="1396"/>
    <lineage>
        <taxon>Bacteria</taxon>
        <taxon>Bacillati</taxon>
        <taxon>Bacillota</taxon>
        <taxon>Bacilli</taxon>
        <taxon>Bacillales</taxon>
        <taxon>Bacillaceae</taxon>
        <taxon>Bacillus</taxon>
        <taxon>Bacillus cereus group</taxon>
    </lineage>
</organism>
<evidence type="ECO:0000259" key="4">
    <source>
        <dbReference type="PROSITE" id="PS50987"/>
    </source>
</evidence>
<reference evidence="5 6" key="1">
    <citation type="submission" date="2017-09" db="EMBL/GenBank/DDBJ databases">
        <title>Large-scale bioinformatics analysis of Bacillus genomes uncovers conserved roles of natural products in bacterial physiology.</title>
        <authorList>
            <consortium name="Agbiome Team Llc"/>
            <person name="Bleich R.M."/>
            <person name="Grubbs K.J."/>
            <person name="Santa Maria K.C."/>
            <person name="Allen S.E."/>
            <person name="Farag S."/>
            <person name="Shank E.A."/>
            <person name="Bowers A."/>
        </authorList>
    </citation>
    <scope>NUCLEOTIDE SEQUENCE [LARGE SCALE GENOMIC DNA]</scope>
    <source>
        <strain evidence="5 6">AFS083741</strain>
    </source>
</reference>
<protein>
    <submittedName>
        <fullName evidence="5">Transcriptional regulator</fullName>
    </submittedName>
</protein>
<dbReference type="InterPro" id="IPR051011">
    <property type="entry name" value="Metal_resp_trans_reg"/>
</dbReference>
<evidence type="ECO:0000256" key="3">
    <source>
        <dbReference type="ARBA" id="ARBA00023163"/>
    </source>
</evidence>